<gene>
    <name evidence="3" type="ORF">UW25_C0004G0268</name>
</gene>
<comment type="caution">
    <text evidence="3">The sequence shown here is derived from an EMBL/GenBank/DDBJ whole genome shotgun (WGS) entry which is preliminary data.</text>
</comment>
<evidence type="ECO:0000313" key="4">
    <source>
        <dbReference type="Proteomes" id="UP000033815"/>
    </source>
</evidence>
<keyword evidence="2" id="KW-1133">Transmembrane helix</keyword>
<keyword evidence="2" id="KW-0472">Membrane</keyword>
<keyword evidence="2" id="KW-0812">Transmembrane</keyword>
<name>A0A837I793_9BACT</name>
<feature type="region of interest" description="Disordered" evidence="1">
    <location>
        <begin position="39"/>
        <end position="66"/>
    </location>
</feature>
<feature type="compositionally biased region" description="Low complexity" evidence="1">
    <location>
        <begin position="431"/>
        <end position="456"/>
    </location>
</feature>
<protein>
    <submittedName>
        <fullName evidence="3">Uncharacterized protein</fullName>
    </submittedName>
</protein>
<accession>A0A837I793</accession>
<sequence>MNRRNIIILIVILTSILGGGAYWYYTNKPVDITPVSDFPGESGLREGETGVTPSETTPEEEGVFTPGSGATLPRLYELHKTNVAGVGFSETKDKKGVVINTTVRYIERGLGHIYETQLSTYTKSRIVNETRSRIGEAIWGNGGKSVVVRFVDDSEGGAIKTSVVNIGSSTISFARGTSTEAISTGFLKTEEVLLPYYIPFMAVAEDGADKLFYLEGGIGTTATFKDTSVSKIFSSAFTEWLPQFPNQKLVTLTTRPSATVPGHMFFLNTGTKAVTKIIGGINGLTTLTSRDGKIVLHSETKGGAPELSTYDVAKNEFHSLYLQTLPEKCVWGVKKATFVYCAVPQTLPNASYPDQWYQGLVSFSDELWEIDTKTFVTRKIMTPRTLGAPGLDMTGLAISSDDSYLIFTNKVSSTPWVYSIIEPAPIRTVATPPAGATTAPEATTPSVTAPSSVITSDMQKLK</sequence>
<dbReference type="Proteomes" id="UP000033815">
    <property type="component" value="Unassembled WGS sequence"/>
</dbReference>
<dbReference type="AlphaFoldDB" id="A0A837I793"/>
<evidence type="ECO:0000313" key="3">
    <source>
        <dbReference type="EMBL" id="KKT36940.1"/>
    </source>
</evidence>
<organism evidence="3 4">
    <name type="scientific">Candidatus Nomurabacteria bacterium GW2011_GWB1_44_12</name>
    <dbReference type="NCBI Taxonomy" id="1618748"/>
    <lineage>
        <taxon>Bacteria</taxon>
        <taxon>Candidatus Nomuraibacteriota</taxon>
    </lineage>
</organism>
<feature type="transmembrane region" description="Helical" evidence="2">
    <location>
        <begin position="7"/>
        <end position="25"/>
    </location>
</feature>
<reference evidence="3 4" key="1">
    <citation type="journal article" date="2015" name="Nature">
        <title>rRNA introns, odd ribosomes, and small enigmatic genomes across a large radiation of phyla.</title>
        <authorList>
            <person name="Brown C.T."/>
            <person name="Hug L.A."/>
            <person name="Thomas B.C."/>
            <person name="Sharon I."/>
            <person name="Castelle C.J."/>
            <person name="Singh A."/>
            <person name="Wilkins M.J."/>
            <person name="Williams K.H."/>
            <person name="Banfield J.F."/>
        </authorList>
    </citation>
    <scope>NUCLEOTIDE SEQUENCE [LARGE SCALE GENOMIC DNA]</scope>
</reference>
<evidence type="ECO:0000256" key="1">
    <source>
        <dbReference type="SAM" id="MobiDB-lite"/>
    </source>
</evidence>
<proteinExistence type="predicted"/>
<evidence type="ECO:0000256" key="2">
    <source>
        <dbReference type="SAM" id="Phobius"/>
    </source>
</evidence>
<dbReference type="EMBL" id="LCHP01000004">
    <property type="protein sequence ID" value="KKT36940.1"/>
    <property type="molecule type" value="Genomic_DNA"/>
</dbReference>
<feature type="region of interest" description="Disordered" evidence="1">
    <location>
        <begin position="431"/>
        <end position="462"/>
    </location>
</feature>